<dbReference type="InterPro" id="IPR003661">
    <property type="entry name" value="HisK_dim/P_dom"/>
</dbReference>
<evidence type="ECO:0000256" key="2">
    <source>
        <dbReference type="ARBA" id="ARBA00004651"/>
    </source>
</evidence>
<evidence type="ECO:0000256" key="5">
    <source>
        <dbReference type="ARBA" id="ARBA00022553"/>
    </source>
</evidence>
<keyword evidence="9 23" id="KW-0418">Kinase</keyword>
<dbReference type="GO" id="GO:0000155">
    <property type="term" value="F:phosphorelay sensor kinase activity"/>
    <property type="evidence" value="ECO:0007669"/>
    <property type="project" value="InterPro"/>
</dbReference>
<dbReference type="InterPro" id="IPR001610">
    <property type="entry name" value="PAC"/>
</dbReference>
<dbReference type="Gene3D" id="1.10.287.130">
    <property type="match status" value="1"/>
</dbReference>
<evidence type="ECO:0000313" key="23">
    <source>
        <dbReference type="EMBL" id="QDT52085.1"/>
    </source>
</evidence>
<dbReference type="InterPro" id="IPR004358">
    <property type="entry name" value="Sig_transdc_His_kin-like_C"/>
</dbReference>
<dbReference type="InterPro" id="IPR036890">
    <property type="entry name" value="HATPase_C_sf"/>
</dbReference>
<dbReference type="PROSITE" id="PS50113">
    <property type="entry name" value="PAC"/>
    <property type="match status" value="3"/>
</dbReference>
<dbReference type="Gene3D" id="3.30.565.10">
    <property type="entry name" value="Histidine kinase-like ATPase, C-terminal domain"/>
    <property type="match status" value="1"/>
</dbReference>
<dbReference type="InterPro" id="IPR035965">
    <property type="entry name" value="PAS-like_dom_sf"/>
</dbReference>
<dbReference type="SMART" id="SM00448">
    <property type="entry name" value="REC"/>
    <property type="match status" value="2"/>
</dbReference>
<dbReference type="InterPro" id="IPR000700">
    <property type="entry name" value="PAS-assoc_C"/>
</dbReference>
<evidence type="ECO:0000259" key="18">
    <source>
        <dbReference type="PROSITE" id="PS50109"/>
    </source>
</evidence>
<feature type="domain" description="PAS" evidence="20">
    <location>
        <begin position="278"/>
        <end position="349"/>
    </location>
</feature>
<evidence type="ECO:0000256" key="13">
    <source>
        <dbReference type="ARBA" id="ARBA00023136"/>
    </source>
</evidence>
<dbReference type="RefSeq" id="WP_145026126.1">
    <property type="nucleotide sequence ID" value="NZ_CP036271.1"/>
</dbReference>
<feature type="domain" description="Response regulatory" evidence="19">
    <location>
        <begin position="792"/>
        <end position="913"/>
    </location>
</feature>
<keyword evidence="5 15" id="KW-0597">Phosphoprotein</keyword>
<dbReference type="OrthoDB" id="9762493at2"/>
<dbReference type="Pfam" id="PF08448">
    <property type="entry name" value="PAS_4"/>
    <property type="match status" value="3"/>
</dbReference>
<feature type="modified residue" description="4-aspartylphosphate" evidence="15">
    <location>
        <position position="846"/>
    </location>
</feature>
<evidence type="ECO:0000256" key="15">
    <source>
        <dbReference type="PROSITE-ProRule" id="PRU00169"/>
    </source>
</evidence>
<evidence type="ECO:0000256" key="7">
    <source>
        <dbReference type="ARBA" id="ARBA00022692"/>
    </source>
</evidence>
<dbReference type="CDD" id="cd00082">
    <property type="entry name" value="HisKA"/>
    <property type="match status" value="1"/>
</dbReference>
<dbReference type="InterPro" id="IPR011006">
    <property type="entry name" value="CheY-like_superfamily"/>
</dbReference>
<dbReference type="FunFam" id="1.10.287.130:FF:000002">
    <property type="entry name" value="Two-component osmosensing histidine kinase"/>
    <property type="match status" value="1"/>
</dbReference>
<evidence type="ECO:0000256" key="11">
    <source>
        <dbReference type="ARBA" id="ARBA00022989"/>
    </source>
</evidence>
<dbReference type="InterPro" id="IPR001789">
    <property type="entry name" value="Sig_transdc_resp-reg_receiver"/>
</dbReference>
<dbReference type="Pfam" id="PF02518">
    <property type="entry name" value="HATPase_c"/>
    <property type="match status" value="1"/>
</dbReference>
<dbReference type="FunCoup" id="A0A517S7J0">
    <property type="interactions" value="267"/>
</dbReference>
<organism evidence="23 24">
    <name type="scientific">Caulifigura coniformis</name>
    <dbReference type="NCBI Taxonomy" id="2527983"/>
    <lineage>
        <taxon>Bacteria</taxon>
        <taxon>Pseudomonadati</taxon>
        <taxon>Planctomycetota</taxon>
        <taxon>Planctomycetia</taxon>
        <taxon>Planctomycetales</taxon>
        <taxon>Planctomycetaceae</taxon>
        <taxon>Caulifigura</taxon>
    </lineage>
</organism>
<dbReference type="Gene3D" id="1.20.120.160">
    <property type="entry name" value="HPT domain"/>
    <property type="match status" value="1"/>
</dbReference>
<evidence type="ECO:0000259" key="20">
    <source>
        <dbReference type="PROSITE" id="PS50112"/>
    </source>
</evidence>
<dbReference type="PROSITE" id="PS50109">
    <property type="entry name" value="HIS_KIN"/>
    <property type="match status" value="1"/>
</dbReference>
<keyword evidence="8" id="KW-0547">Nucleotide-binding</keyword>
<keyword evidence="7 17" id="KW-0812">Transmembrane</keyword>
<dbReference type="CDD" id="cd00130">
    <property type="entry name" value="PAS"/>
    <property type="match status" value="3"/>
</dbReference>
<dbReference type="InterPro" id="IPR005467">
    <property type="entry name" value="His_kinase_dom"/>
</dbReference>
<feature type="transmembrane region" description="Helical" evidence="17">
    <location>
        <begin position="50"/>
        <end position="68"/>
    </location>
</feature>
<evidence type="ECO:0000256" key="8">
    <source>
        <dbReference type="ARBA" id="ARBA00022741"/>
    </source>
</evidence>
<dbReference type="NCBIfam" id="TIGR00229">
    <property type="entry name" value="sensory_box"/>
    <property type="match status" value="3"/>
</dbReference>
<evidence type="ECO:0000256" key="6">
    <source>
        <dbReference type="ARBA" id="ARBA00022679"/>
    </source>
</evidence>
<dbReference type="InterPro" id="IPR000014">
    <property type="entry name" value="PAS"/>
</dbReference>
<dbReference type="InterPro" id="IPR008207">
    <property type="entry name" value="Sig_transdc_His_kin_Hpt_dom"/>
</dbReference>
<dbReference type="KEGG" id="ccos:Pan44_00930"/>
<dbReference type="PROSITE" id="PS50894">
    <property type="entry name" value="HPT"/>
    <property type="match status" value="1"/>
</dbReference>
<dbReference type="InterPro" id="IPR036097">
    <property type="entry name" value="HisK_dim/P_sf"/>
</dbReference>
<dbReference type="SUPFAM" id="SSF47384">
    <property type="entry name" value="Homodimeric domain of signal transducing histidine kinase"/>
    <property type="match status" value="1"/>
</dbReference>
<dbReference type="Pfam" id="PF00512">
    <property type="entry name" value="HisKA"/>
    <property type="match status" value="1"/>
</dbReference>
<dbReference type="SUPFAM" id="SSF47226">
    <property type="entry name" value="Histidine-containing phosphotransfer domain, HPT domain"/>
    <property type="match status" value="1"/>
</dbReference>
<evidence type="ECO:0000259" key="22">
    <source>
        <dbReference type="PROSITE" id="PS50894"/>
    </source>
</evidence>
<dbReference type="Gene3D" id="3.40.50.2300">
    <property type="match status" value="2"/>
</dbReference>
<dbReference type="SMART" id="SM00086">
    <property type="entry name" value="PAC"/>
    <property type="match status" value="2"/>
</dbReference>
<dbReference type="PRINTS" id="PR00344">
    <property type="entry name" value="BCTRLSENSOR"/>
</dbReference>
<dbReference type="CDD" id="cd00088">
    <property type="entry name" value="HPT"/>
    <property type="match status" value="1"/>
</dbReference>
<keyword evidence="6 23" id="KW-0808">Transferase</keyword>
<dbReference type="PROSITE" id="PS50112">
    <property type="entry name" value="PAS"/>
    <property type="match status" value="2"/>
</dbReference>
<evidence type="ECO:0000256" key="14">
    <source>
        <dbReference type="PROSITE-ProRule" id="PRU00110"/>
    </source>
</evidence>
<keyword evidence="4" id="KW-1003">Cell membrane</keyword>
<feature type="coiled-coil region" evidence="16">
    <location>
        <begin position="521"/>
        <end position="548"/>
    </location>
</feature>
<evidence type="ECO:0000256" key="1">
    <source>
        <dbReference type="ARBA" id="ARBA00000085"/>
    </source>
</evidence>
<feature type="domain" description="Response regulatory" evidence="19">
    <location>
        <begin position="937"/>
        <end position="1055"/>
    </location>
</feature>
<dbReference type="AlphaFoldDB" id="A0A517S7J0"/>
<keyword evidence="13 17" id="KW-0472">Membrane</keyword>
<comment type="catalytic activity">
    <reaction evidence="1">
        <text>ATP + protein L-histidine = ADP + protein N-phospho-L-histidine.</text>
        <dbReference type="EC" id="2.7.13.3"/>
    </reaction>
</comment>
<feature type="modified residue" description="4-aspartylphosphate" evidence="15">
    <location>
        <position position="986"/>
    </location>
</feature>
<evidence type="ECO:0000256" key="10">
    <source>
        <dbReference type="ARBA" id="ARBA00022840"/>
    </source>
</evidence>
<dbReference type="SMART" id="SM00387">
    <property type="entry name" value="HATPase_c"/>
    <property type="match status" value="1"/>
</dbReference>
<dbReference type="PANTHER" id="PTHR45339:SF1">
    <property type="entry name" value="HYBRID SIGNAL TRANSDUCTION HISTIDINE KINASE J"/>
    <property type="match status" value="1"/>
</dbReference>
<comment type="subcellular location">
    <subcellularLocation>
        <location evidence="2">Cell membrane</location>
        <topology evidence="2">Multi-pass membrane protein</topology>
    </subcellularLocation>
</comment>
<dbReference type="CDD" id="cd16922">
    <property type="entry name" value="HATPase_EvgS-ArcB-TorS-like"/>
    <property type="match status" value="1"/>
</dbReference>
<dbReference type="SMART" id="SM00388">
    <property type="entry name" value="HisKA"/>
    <property type="match status" value="1"/>
</dbReference>
<dbReference type="CDD" id="cd17546">
    <property type="entry name" value="REC_hyHK_CKI1_RcsC-like"/>
    <property type="match status" value="1"/>
</dbReference>
<evidence type="ECO:0000259" key="21">
    <source>
        <dbReference type="PROSITE" id="PS50113"/>
    </source>
</evidence>
<dbReference type="EMBL" id="CP036271">
    <property type="protein sequence ID" value="QDT52085.1"/>
    <property type="molecule type" value="Genomic_DNA"/>
</dbReference>
<dbReference type="SUPFAM" id="SSF52172">
    <property type="entry name" value="CheY-like"/>
    <property type="match status" value="2"/>
</dbReference>
<keyword evidence="10" id="KW-0067">ATP-binding</keyword>
<keyword evidence="16" id="KW-0175">Coiled coil</keyword>
<dbReference type="Proteomes" id="UP000315700">
    <property type="component" value="Chromosome"/>
</dbReference>
<feature type="domain" description="PAC" evidence="21">
    <location>
        <begin position="353"/>
        <end position="405"/>
    </location>
</feature>
<protein>
    <recommendedName>
        <fullName evidence="3">histidine kinase</fullName>
        <ecNumber evidence="3">2.7.13.3</ecNumber>
    </recommendedName>
</protein>
<feature type="domain" description="PAC" evidence="21">
    <location>
        <begin position="225"/>
        <end position="277"/>
    </location>
</feature>
<dbReference type="EC" id="2.7.13.3" evidence="3"/>
<keyword evidence="24" id="KW-1185">Reference proteome</keyword>
<dbReference type="InterPro" id="IPR013656">
    <property type="entry name" value="PAS_4"/>
</dbReference>
<dbReference type="Gene3D" id="3.30.450.20">
    <property type="entry name" value="PAS domain"/>
    <property type="match status" value="3"/>
</dbReference>
<dbReference type="InterPro" id="IPR036641">
    <property type="entry name" value="HPT_dom_sf"/>
</dbReference>
<evidence type="ECO:0000256" key="3">
    <source>
        <dbReference type="ARBA" id="ARBA00012438"/>
    </source>
</evidence>
<evidence type="ECO:0000256" key="9">
    <source>
        <dbReference type="ARBA" id="ARBA00022777"/>
    </source>
</evidence>
<sequence>MPSFSVRVIALVLLTAGIAFVDAVLPAQMTASLLYVALVLLASAQPESRWTWIAFGVASVLSVIDFAMSPGQQVVNRSDLLGNLILTQFVLVVTAVLASRRRRVERRLRDLNAKLDENIARRTAELSRAVYDLQAEAISRARAQMELEHEASLLKGLMDAMPDHIYFKDRDGRYLRINSAKAIRSGLGSADEAVGKTDYDFFPKEHADKANAEEHRVMETGEPVLRQENRLVWPDGRVTWSSATKVPLRSKQGEIVGTLGISHDVTGHHELAETLQLERDRLRTLIDNLPDLIFIKDLNYELITVNRAYLEQFGLKHEDDVVGHTEFDFCAPNIAHLFRDADARVLSTGQSLIQQEEQYTAPDGSPQWKISTRIPLRDLSGKVIGLVGICHDITERKKSERALQKSEWLYHSLVDNLPVYVVRKDLEGRVTYANASACQLYGQSYDQVIGKTDYDFFPRHLAEKYRQDDQRVIESGESFADIEENSDDGRFNFFEVRKTPVRDLDGSIVGVQLMFWDVTVRQNALRALAEAKEAAESANRAKSEFLANMSHEIRTPMNAIIGMTELVLETRLMPEQRDFLQTVRDSGLALLNIINDILDFSKIEAGRLELEEIPFDLRETLGDALKAIGLRAHVKGLELACDIKQDVPRVLVGDPLRLRQVVINLVGNAVKFTERGEVVVTCEIDSAAPPSDGRARLYVTVRDTGIGITPDQQQRIFRAFEQADMSLTRRFGGTGLGLAISSRIVQQMGGRIWVDSVPGKGSEFHFVVDLPIGSPDDVASPPLDSSRLTGLRILVVDDNATNRRIIEAMCLNWHMLPTTVADAQTGLELLRKAARQGPAYDLVITDASMPDVDGFTFADHIHQDSDIRSTLVMMLTSLDRMGDATRCDELGIKSYLIKPVKQSDLFDAIVLALEGERRGPAVSPIAPETLPRLRPLNVLLAEDSLANQKLAKGLLTRWGHHLTIVNNGLEAVAAVRRRDFDLVLMDVQMPELDGIEATAQIRQLEANTSQRLPIIAMTAHAMKGDKERCLAAGMDGYCPKPVRPRELHDAIIRVLPSALPAGELPALNVASTHLQAAENRQPEASAAPLVDWTAALKSMQNDESLLLDVIDAHLSEIPQIVENLEAAISTKDAATVRRLAHTIKGNLRALHAHEPIIAADLEADASKDDLSRADELLAQVLAQLDAVNEQFRQRLQATKS</sequence>
<evidence type="ECO:0000259" key="19">
    <source>
        <dbReference type="PROSITE" id="PS50110"/>
    </source>
</evidence>
<proteinExistence type="predicted"/>
<dbReference type="GO" id="GO:0005524">
    <property type="term" value="F:ATP binding"/>
    <property type="evidence" value="ECO:0007669"/>
    <property type="project" value="UniProtKB-KW"/>
</dbReference>
<dbReference type="PROSITE" id="PS50110">
    <property type="entry name" value="RESPONSE_REGULATORY"/>
    <property type="match status" value="2"/>
</dbReference>
<evidence type="ECO:0000256" key="16">
    <source>
        <dbReference type="SAM" id="Coils"/>
    </source>
</evidence>
<dbReference type="PANTHER" id="PTHR45339">
    <property type="entry name" value="HYBRID SIGNAL TRANSDUCTION HISTIDINE KINASE J"/>
    <property type="match status" value="1"/>
</dbReference>
<dbReference type="SMART" id="SM00091">
    <property type="entry name" value="PAS"/>
    <property type="match status" value="3"/>
</dbReference>
<evidence type="ECO:0000256" key="17">
    <source>
        <dbReference type="SAM" id="Phobius"/>
    </source>
</evidence>
<dbReference type="SUPFAM" id="SSF55874">
    <property type="entry name" value="ATPase domain of HSP90 chaperone/DNA topoisomerase II/histidine kinase"/>
    <property type="match status" value="1"/>
</dbReference>
<gene>
    <name evidence="23" type="primary">barA_1</name>
    <name evidence="23" type="ORF">Pan44_00930</name>
</gene>
<evidence type="ECO:0000256" key="12">
    <source>
        <dbReference type="ARBA" id="ARBA00023012"/>
    </source>
</evidence>
<name>A0A517S7J0_9PLAN</name>
<feature type="domain" description="Histidine kinase" evidence="18">
    <location>
        <begin position="548"/>
        <end position="772"/>
    </location>
</feature>
<feature type="modified residue" description="Phosphohistidine" evidence="14">
    <location>
        <position position="1141"/>
    </location>
</feature>
<dbReference type="InParanoid" id="A0A517S7J0"/>
<feature type="domain" description="PAS" evidence="20">
    <location>
        <begin position="406"/>
        <end position="476"/>
    </location>
</feature>
<feature type="domain" description="PAC" evidence="21">
    <location>
        <begin position="478"/>
        <end position="530"/>
    </location>
</feature>
<evidence type="ECO:0000256" key="4">
    <source>
        <dbReference type="ARBA" id="ARBA00022475"/>
    </source>
</evidence>
<evidence type="ECO:0000313" key="24">
    <source>
        <dbReference type="Proteomes" id="UP000315700"/>
    </source>
</evidence>
<dbReference type="InterPro" id="IPR003594">
    <property type="entry name" value="HATPase_dom"/>
</dbReference>
<accession>A0A517S7J0</accession>
<dbReference type="SUPFAM" id="SSF55785">
    <property type="entry name" value="PYP-like sensor domain (PAS domain)"/>
    <property type="match status" value="3"/>
</dbReference>
<keyword evidence="12" id="KW-0902">Two-component regulatory system</keyword>
<feature type="domain" description="HPt" evidence="22">
    <location>
        <begin position="1102"/>
        <end position="1198"/>
    </location>
</feature>
<dbReference type="GO" id="GO:0005886">
    <property type="term" value="C:plasma membrane"/>
    <property type="evidence" value="ECO:0007669"/>
    <property type="project" value="UniProtKB-SubCell"/>
</dbReference>
<dbReference type="Pfam" id="PF00072">
    <property type="entry name" value="Response_reg"/>
    <property type="match status" value="2"/>
</dbReference>
<reference evidence="23 24" key="1">
    <citation type="submission" date="2019-02" db="EMBL/GenBank/DDBJ databases">
        <title>Deep-cultivation of Planctomycetes and their phenomic and genomic characterization uncovers novel biology.</title>
        <authorList>
            <person name="Wiegand S."/>
            <person name="Jogler M."/>
            <person name="Boedeker C."/>
            <person name="Pinto D."/>
            <person name="Vollmers J."/>
            <person name="Rivas-Marin E."/>
            <person name="Kohn T."/>
            <person name="Peeters S.H."/>
            <person name="Heuer A."/>
            <person name="Rast P."/>
            <person name="Oberbeckmann S."/>
            <person name="Bunk B."/>
            <person name="Jeske O."/>
            <person name="Meyerdierks A."/>
            <person name="Storesund J.E."/>
            <person name="Kallscheuer N."/>
            <person name="Luecker S."/>
            <person name="Lage O.M."/>
            <person name="Pohl T."/>
            <person name="Merkel B.J."/>
            <person name="Hornburger P."/>
            <person name="Mueller R.-W."/>
            <person name="Bruemmer F."/>
            <person name="Labrenz M."/>
            <person name="Spormann A.M."/>
            <person name="Op den Camp H."/>
            <person name="Overmann J."/>
            <person name="Amann R."/>
            <person name="Jetten M.S.M."/>
            <person name="Mascher T."/>
            <person name="Medema M.H."/>
            <person name="Devos D.P."/>
            <person name="Kaster A.-K."/>
            <person name="Ovreas L."/>
            <person name="Rohde M."/>
            <person name="Galperin M.Y."/>
            <person name="Jogler C."/>
        </authorList>
    </citation>
    <scope>NUCLEOTIDE SEQUENCE [LARGE SCALE GENOMIC DNA]</scope>
    <source>
        <strain evidence="23 24">Pan44</strain>
    </source>
</reference>
<feature type="transmembrane region" description="Helical" evidence="17">
    <location>
        <begin position="80"/>
        <end position="99"/>
    </location>
</feature>
<dbReference type="FunFam" id="3.30.565.10:FF:000078">
    <property type="entry name" value="Two-component sensor histidine kinase"/>
    <property type="match status" value="1"/>
</dbReference>
<keyword evidence="11 17" id="KW-1133">Transmembrane helix</keyword>